<accession>A0A7D4UQF6</accession>
<dbReference type="AlphaFoldDB" id="A0A7D4UQF6"/>
<dbReference type="Proteomes" id="UP000505355">
    <property type="component" value="Chromosome"/>
</dbReference>
<evidence type="ECO:0000313" key="2">
    <source>
        <dbReference type="Proteomes" id="UP000505355"/>
    </source>
</evidence>
<dbReference type="RefSeq" id="WP_173417465.1">
    <property type="nucleotide sequence ID" value="NZ_CP054139.1"/>
</dbReference>
<reference evidence="1 2" key="1">
    <citation type="submission" date="2020-05" db="EMBL/GenBank/DDBJ databases">
        <title>Mucilaginibacter mali sp. nov.</title>
        <authorList>
            <person name="Kim H.S."/>
            <person name="Lee K.C."/>
            <person name="Suh M.K."/>
            <person name="Kim J.-S."/>
            <person name="Han K.-I."/>
            <person name="Eom M.K."/>
            <person name="Shin Y.K."/>
            <person name="Lee J.-S."/>
        </authorList>
    </citation>
    <scope>NUCLEOTIDE SEQUENCE [LARGE SCALE GENOMIC DNA]</scope>
    <source>
        <strain evidence="1 2">G2-14</strain>
    </source>
</reference>
<gene>
    <name evidence="1" type="ORF">HQ865_24710</name>
</gene>
<keyword evidence="2" id="KW-1185">Reference proteome</keyword>
<dbReference type="EMBL" id="CP054139">
    <property type="protein sequence ID" value="QKJ32820.1"/>
    <property type="molecule type" value="Genomic_DNA"/>
</dbReference>
<organism evidence="1 2">
    <name type="scientific">Mucilaginibacter mali</name>
    <dbReference type="NCBI Taxonomy" id="2740462"/>
    <lineage>
        <taxon>Bacteria</taxon>
        <taxon>Pseudomonadati</taxon>
        <taxon>Bacteroidota</taxon>
        <taxon>Sphingobacteriia</taxon>
        <taxon>Sphingobacteriales</taxon>
        <taxon>Sphingobacteriaceae</taxon>
        <taxon>Mucilaginibacter</taxon>
    </lineage>
</organism>
<evidence type="ECO:0000313" key="1">
    <source>
        <dbReference type="EMBL" id="QKJ32820.1"/>
    </source>
</evidence>
<name>A0A7D4UQF6_9SPHI</name>
<dbReference type="KEGG" id="mmab:HQ865_24710"/>
<proteinExistence type="predicted"/>
<protein>
    <submittedName>
        <fullName evidence="1">Uncharacterized protein</fullName>
    </submittedName>
</protein>
<sequence>MATLSLSNPNPNAGTISTPGSVALNYTISGNDPADVKISYNLNSGNNVYFDDGGNLVKEIVRKIHLTNPPLAVSETVRIVKSGPNPDFSLCYINIDGLDLNNNDSDHQVFTLHF</sequence>